<dbReference type="RefSeq" id="WP_160738046.1">
    <property type="nucleotide sequence ID" value="NZ_WTYQ01000001.1"/>
</dbReference>
<accession>A0A845A6G6</accession>
<keyword evidence="3" id="KW-1185">Reference proteome</keyword>
<proteinExistence type="predicted"/>
<gene>
    <name evidence="2" type="ORF">GRI39_02170</name>
</gene>
<protein>
    <submittedName>
        <fullName evidence="2">Uncharacterized protein</fullName>
    </submittedName>
</protein>
<dbReference type="EMBL" id="WTYQ01000001">
    <property type="protein sequence ID" value="MXP24853.1"/>
    <property type="molecule type" value="Genomic_DNA"/>
</dbReference>
<keyword evidence="1" id="KW-0812">Transmembrane</keyword>
<keyword evidence="1" id="KW-1133">Transmembrane helix</keyword>
<comment type="caution">
    <text evidence="2">The sequence shown here is derived from an EMBL/GenBank/DDBJ whole genome shotgun (WGS) entry which is preliminary data.</text>
</comment>
<keyword evidence="1" id="KW-0472">Membrane</keyword>
<reference evidence="2 3" key="1">
    <citation type="submission" date="2019-12" db="EMBL/GenBank/DDBJ databases">
        <title>Genomic-based taxomic classification of the family Erythrobacteraceae.</title>
        <authorList>
            <person name="Xu L."/>
        </authorList>
    </citation>
    <scope>NUCLEOTIDE SEQUENCE [LARGE SCALE GENOMIC DNA]</scope>
    <source>
        <strain evidence="2 3">DSM 18604</strain>
    </source>
</reference>
<name>A0A845A6G6_9SPHN</name>
<evidence type="ECO:0000256" key="1">
    <source>
        <dbReference type="SAM" id="Phobius"/>
    </source>
</evidence>
<sequence>MIGNGPTPDPYWDAKETRAARRWAIATALLVLIIIAVGAHAFWRSM</sequence>
<dbReference type="Proteomes" id="UP000460561">
    <property type="component" value="Unassembled WGS sequence"/>
</dbReference>
<evidence type="ECO:0000313" key="2">
    <source>
        <dbReference type="EMBL" id="MXP24853.1"/>
    </source>
</evidence>
<evidence type="ECO:0000313" key="3">
    <source>
        <dbReference type="Proteomes" id="UP000460561"/>
    </source>
</evidence>
<organism evidence="2 3">
    <name type="scientific">Altericroceibacterium indicum</name>
    <dbReference type="NCBI Taxonomy" id="374177"/>
    <lineage>
        <taxon>Bacteria</taxon>
        <taxon>Pseudomonadati</taxon>
        <taxon>Pseudomonadota</taxon>
        <taxon>Alphaproteobacteria</taxon>
        <taxon>Sphingomonadales</taxon>
        <taxon>Erythrobacteraceae</taxon>
        <taxon>Altericroceibacterium</taxon>
    </lineage>
</organism>
<dbReference type="AlphaFoldDB" id="A0A845A6G6"/>
<feature type="transmembrane region" description="Helical" evidence="1">
    <location>
        <begin position="23"/>
        <end position="43"/>
    </location>
</feature>